<evidence type="ECO:0000313" key="3">
    <source>
        <dbReference type="EMBL" id="MVT07057.1"/>
    </source>
</evidence>
<dbReference type="Proteomes" id="UP000461730">
    <property type="component" value="Unassembled WGS sequence"/>
</dbReference>
<evidence type="ECO:0000256" key="1">
    <source>
        <dbReference type="SAM" id="MobiDB-lite"/>
    </source>
</evidence>
<accession>A0A7K1TY74</accession>
<evidence type="ECO:0000256" key="2">
    <source>
        <dbReference type="SAM" id="SignalP"/>
    </source>
</evidence>
<feature type="region of interest" description="Disordered" evidence="1">
    <location>
        <begin position="47"/>
        <end position="70"/>
    </location>
</feature>
<dbReference type="EMBL" id="WRXN01000001">
    <property type="protein sequence ID" value="MVT07057.1"/>
    <property type="molecule type" value="Genomic_DNA"/>
</dbReference>
<proteinExistence type="predicted"/>
<reference evidence="3 4" key="1">
    <citation type="submission" date="2019-12" db="EMBL/GenBank/DDBJ databases">
        <title>Chitinophaga sp. strain ysch24 (GDMCC 1.1355), whole genome shotgun sequence.</title>
        <authorList>
            <person name="Zhang X."/>
        </authorList>
    </citation>
    <scope>NUCLEOTIDE SEQUENCE [LARGE SCALE GENOMIC DNA]</scope>
    <source>
        <strain evidence="4">ysch24</strain>
    </source>
</reference>
<keyword evidence="2" id="KW-0732">Signal</keyword>
<organism evidence="3 4">
    <name type="scientific">Chitinophaga tropicalis</name>
    <dbReference type="NCBI Taxonomy" id="2683588"/>
    <lineage>
        <taxon>Bacteria</taxon>
        <taxon>Pseudomonadati</taxon>
        <taxon>Bacteroidota</taxon>
        <taxon>Chitinophagia</taxon>
        <taxon>Chitinophagales</taxon>
        <taxon>Chitinophagaceae</taxon>
        <taxon>Chitinophaga</taxon>
    </lineage>
</organism>
<dbReference type="AlphaFoldDB" id="A0A7K1TY74"/>
<keyword evidence="4" id="KW-1185">Reference proteome</keyword>
<evidence type="ECO:0000313" key="4">
    <source>
        <dbReference type="Proteomes" id="UP000461730"/>
    </source>
</evidence>
<protein>
    <submittedName>
        <fullName evidence="3">Uncharacterized protein</fullName>
    </submittedName>
</protein>
<feature type="signal peptide" evidence="2">
    <location>
        <begin position="1"/>
        <end position="20"/>
    </location>
</feature>
<feature type="chain" id="PRO_5029607620" evidence="2">
    <location>
        <begin position="21"/>
        <end position="70"/>
    </location>
</feature>
<gene>
    <name evidence="3" type="ORF">GO493_02205</name>
</gene>
<dbReference type="RefSeq" id="WP_157304425.1">
    <property type="nucleotide sequence ID" value="NZ_WRXN01000001.1"/>
</dbReference>
<comment type="caution">
    <text evidence="3">The sequence shown here is derived from an EMBL/GenBank/DDBJ whole genome shotgun (WGS) entry which is preliminary data.</text>
</comment>
<sequence length="70" mass="7617">MKRLLIGAVAVLFMTSAAFAQEKKEKSKKEETASCCKKDKDAKACCKQPSKTASLRTKPKVMQNAKPAGK</sequence>
<name>A0A7K1TY74_9BACT</name>